<gene>
    <name evidence="1" type="ORF">MES5069_440003</name>
</gene>
<comment type="caution">
    <text evidence="1">The sequence shown here is derived from an EMBL/GenBank/DDBJ whole genome shotgun (WGS) entry which is preliminary data.</text>
</comment>
<reference evidence="1 2" key="1">
    <citation type="submission" date="2022-03" db="EMBL/GenBank/DDBJ databases">
        <authorList>
            <person name="Brunel B."/>
        </authorList>
    </citation>
    <scope>NUCLEOTIDE SEQUENCE [LARGE SCALE GENOMIC DNA]</scope>
    <source>
        <strain evidence="1">STM5069sample</strain>
    </source>
</reference>
<name>A0ABM9E780_9HYPH</name>
<dbReference type="Proteomes" id="UP001153050">
    <property type="component" value="Unassembled WGS sequence"/>
</dbReference>
<evidence type="ECO:0000313" key="1">
    <source>
        <dbReference type="EMBL" id="CAH2404625.1"/>
    </source>
</evidence>
<accession>A0ABM9E780</accession>
<dbReference type="EMBL" id="CAKXZT010000140">
    <property type="protein sequence ID" value="CAH2404625.1"/>
    <property type="molecule type" value="Genomic_DNA"/>
</dbReference>
<organism evidence="1 2">
    <name type="scientific">Mesorhizobium escarrei</name>
    <dbReference type="NCBI Taxonomy" id="666018"/>
    <lineage>
        <taxon>Bacteria</taxon>
        <taxon>Pseudomonadati</taxon>
        <taxon>Pseudomonadota</taxon>
        <taxon>Alphaproteobacteria</taxon>
        <taxon>Hyphomicrobiales</taxon>
        <taxon>Phyllobacteriaceae</taxon>
        <taxon>Mesorhizobium</taxon>
    </lineage>
</organism>
<sequence>MDEVTGDGHAELLDDGSIEITFAYHTATRPYSKRRGILLQQLASVMGLDRSIPFCVVQLQGVGARPPPDGV</sequence>
<proteinExistence type="predicted"/>
<evidence type="ECO:0000313" key="2">
    <source>
        <dbReference type="Proteomes" id="UP001153050"/>
    </source>
</evidence>
<protein>
    <submittedName>
        <fullName evidence="1">Uncharacterized protein</fullName>
    </submittedName>
</protein>
<keyword evidence="2" id="KW-1185">Reference proteome</keyword>